<dbReference type="RefSeq" id="WP_162005129.1">
    <property type="nucleotide sequence ID" value="NZ_BKZW01000001.1"/>
</dbReference>
<keyword evidence="1" id="KW-1133">Transmembrane helix</keyword>
<sequence>MTDPQANIVNETEILDRAVSRKWNKFTWSGLIIIGIGCLLVVTMRTFLP</sequence>
<gene>
    <name evidence="2" type="ORF">KDW_21550</name>
</gene>
<evidence type="ECO:0000256" key="1">
    <source>
        <dbReference type="SAM" id="Phobius"/>
    </source>
</evidence>
<keyword evidence="3" id="KW-1185">Reference proteome</keyword>
<dbReference type="EMBL" id="BKZW01000001">
    <property type="protein sequence ID" value="GER87993.1"/>
    <property type="molecule type" value="Genomic_DNA"/>
</dbReference>
<proteinExistence type="predicted"/>
<reference evidence="2 3" key="1">
    <citation type="submission" date="2019-10" db="EMBL/GenBank/DDBJ databases">
        <title>Dictyobacter vulcani sp. nov., within the class Ktedonobacteria, isolated from soil of volcanic Mt. Zao.</title>
        <authorList>
            <person name="Zheng Y."/>
            <person name="Wang C.M."/>
            <person name="Sakai Y."/>
            <person name="Abe K."/>
            <person name="Yokota A."/>
            <person name="Yabe S."/>
        </authorList>
    </citation>
    <scope>NUCLEOTIDE SEQUENCE [LARGE SCALE GENOMIC DNA]</scope>
    <source>
        <strain evidence="2 3">W12</strain>
    </source>
</reference>
<name>A0A5J4KJR9_9CHLR</name>
<dbReference type="AlphaFoldDB" id="A0A5J4KJR9"/>
<evidence type="ECO:0000313" key="2">
    <source>
        <dbReference type="EMBL" id="GER87993.1"/>
    </source>
</evidence>
<keyword evidence="1" id="KW-0812">Transmembrane</keyword>
<evidence type="ECO:0000313" key="3">
    <source>
        <dbReference type="Proteomes" id="UP000326912"/>
    </source>
</evidence>
<protein>
    <submittedName>
        <fullName evidence="2">Uncharacterized protein</fullName>
    </submittedName>
</protein>
<keyword evidence="1" id="KW-0472">Membrane</keyword>
<accession>A0A5J4KJR9</accession>
<feature type="transmembrane region" description="Helical" evidence="1">
    <location>
        <begin position="26"/>
        <end position="48"/>
    </location>
</feature>
<organism evidence="2 3">
    <name type="scientific">Dictyobacter vulcani</name>
    <dbReference type="NCBI Taxonomy" id="2607529"/>
    <lineage>
        <taxon>Bacteria</taxon>
        <taxon>Bacillati</taxon>
        <taxon>Chloroflexota</taxon>
        <taxon>Ktedonobacteria</taxon>
        <taxon>Ktedonobacterales</taxon>
        <taxon>Dictyobacteraceae</taxon>
        <taxon>Dictyobacter</taxon>
    </lineage>
</organism>
<comment type="caution">
    <text evidence="2">The sequence shown here is derived from an EMBL/GenBank/DDBJ whole genome shotgun (WGS) entry which is preliminary data.</text>
</comment>
<dbReference type="Proteomes" id="UP000326912">
    <property type="component" value="Unassembled WGS sequence"/>
</dbReference>